<dbReference type="Proteomes" id="UP000631114">
    <property type="component" value="Unassembled WGS sequence"/>
</dbReference>
<dbReference type="AlphaFoldDB" id="A0A835LRM0"/>
<keyword evidence="2" id="KW-1185">Reference proteome</keyword>
<dbReference type="OrthoDB" id="2020015at2759"/>
<evidence type="ECO:0000313" key="2">
    <source>
        <dbReference type="Proteomes" id="UP000631114"/>
    </source>
</evidence>
<reference evidence="1 2" key="1">
    <citation type="submission" date="2020-10" db="EMBL/GenBank/DDBJ databases">
        <title>The Coptis chinensis genome and diversification of protoberbering-type alkaloids.</title>
        <authorList>
            <person name="Wang B."/>
            <person name="Shu S."/>
            <person name="Song C."/>
            <person name="Liu Y."/>
        </authorList>
    </citation>
    <scope>NUCLEOTIDE SEQUENCE [LARGE SCALE GENOMIC DNA]</scope>
    <source>
        <strain evidence="1">HL-2020</strain>
        <tissue evidence="1">Leaf</tissue>
    </source>
</reference>
<dbReference type="PANTHER" id="PTHR33645:SF11">
    <property type="entry name" value="AMINOPEPTIDASE (DUF3754)"/>
    <property type="match status" value="1"/>
</dbReference>
<evidence type="ECO:0000313" key="1">
    <source>
        <dbReference type="EMBL" id="KAF9600924.1"/>
    </source>
</evidence>
<comment type="caution">
    <text evidence="1">The sequence shown here is derived from an EMBL/GenBank/DDBJ whole genome shotgun (WGS) entry which is preliminary data.</text>
</comment>
<sequence>MDEFGEKCDFDVDDAVQKLEKLGIVARFPSLVSDVLICAWPDTIGRYYCISLKCVNEIIDTTTEEMVLKAKQGATIA</sequence>
<gene>
    <name evidence="1" type="ORF">IFM89_013831</name>
</gene>
<name>A0A835LRM0_9MAGN</name>
<proteinExistence type="predicted"/>
<accession>A0A835LRM0</accession>
<organism evidence="1 2">
    <name type="scientific">Coptis chinensis</name>
    <dbReference type="NCBI Taxonomy" id="261450"/>
    <lineage>
        <taxon>Eukaryota</taxon>
        <taxon>Viridiplantae</taxon>
        <taxon>Streptophyta</taxon>
        <taxon>Embryophyta</taxon>
        <taxon>Tracheophyta</taxon>
        <taxon>Spermatophyta</taxon>
        <taxon>Magnoliopsida</taxon>
        <taxon>Ranunculales</taxon>
        <taxon>Ranunculaceae</taxon>
        <taxon>Coptidoideae</taxon>
        <taxon>Coptis</taxon>
    </lineage>
</organism>
<dbReference type="EMBL" id="JADFTS010000006">
    <property type="protein sequence ID" value="KAF9600924.1"/>
    <property type="molecule type" value="Genomic_DNA"/>
</dbReference>
<dbReference type="PANTHER" id="PTHR33645">
    <property type="entry name" value="AMINOPEPTIDASE (DUF3754)"/>
    <property type="match status" value="1"/>
</dbReference>
<protein>
    <submittedName>
        <fullName evidence="1">Uncharacterized protein</fullName>
    </submittedName>
</protein>